<reference evidence="1" key="1">
    <citation type="journal article" date="2005" name="Proc. Natl. Acad. Sci. U.S.A.">
        <title>The psychrophilic lifestyle as revealed by the genome sequence of Colwellia psychrerythraea 34H through genomic and proteomic analyses.</title>
        <authorList>
            <person name="Methe B.A."/>
            <person name="Nelson K.E."/>
            <person name="Deming J.W."/>
            <person name="Momen B."/>
            <person name="Melamud E."/>
            <person name="Zhang X."/>
            <person name="Moult J."/>
            <person name="Madupu R."/>
            <person name="Nelson W.C."/>
            <person name="Dodson R.J."/>
            <person name="Brinkac L.M."/>
            <person name="Daugherty S.C."/>
            <person name="Durkin A.S."/>
            <person name="DeBoy R.T."/>
            <person name="Kolonay J.F."/>
            <person name="Sullivan S.A."/>
            <person name="Zhou L."/>
            <person name="Davidsen T.M."/>
            <person name="Wu M."/>
            <person name="Huston A.L."/>
            <person name="Lewis M."/>
            <person name="Weaver B."/>
            <person name="Weidman J.F."/>
            <person name="Khouri H."/>
            <person name="Utterback T.R."/>
            <person name="Feldblyum T.V."/>
            <person name="Fraser C.M."/>
        </authorList>
    </citation>
    <scope>NUCLEOTIDE SEQUENCE [LARGE SCALE GENOMIC DNA]</scope>
    <source>
        <strain evidence="1">34H</strain>
    </source>
</reference>
<sequence>MCSLITLSKCYSTKSKTLLAESFGQRLLDIFTALSPFYVEQPHDKGSALYKSPTKRCKNNLESSTGPELLFQVHSQTINFPLQRKQVGFVPRRLS</sequence>
<proteinExistence type="predicted"/>
<dbReference type="HOGENOM" id="CLU_184309_0_0_6"/>
<accession>Q47VK7</accession>
<organism evidence="1 2">
    <name type="scientific">Colwellia psychrerythraea (strain 34H / ATCC BAA-681)</name>
    <name type="common">Vibrio psychroerythus</name>
    <dbReference type="NCBI Taxonomy" id="167879"/>
    <lineage>
        <taxon>Bacteria</taxon>
        <taxon>Pseudomonadati</taxon>
        <taxon>Pseudomonadota</taxon>
        <taxon>Gammaproteobacteria</taxon>
        <taxon>Alteromonadales</taxon>
        <taxon>Colwelliaceae</taxon>
        <taxon>Colwellia</taxon>
    </lineage>
</organism>
<dbReference type="Proteomes" id="UP000000547">
    <property type="component" value="Chromosome"/>
</dbReference>
<protein>
    <submittedName>
        <fullName evidence="1">Uncharacterized protein</fullName>
    </submittedName>
</protein>
<dbReference type="AlphaFoldDB" id="Q47VK7"/>
<gene>
    <name evidence="1" type="ordered locus">CPS_4517</name>
</gene>
<name>Q47VK7_COLP3</name>
<evidence type="ECO:0000313" key="2">
    <source>
        <dbReference type="Proteomes" id="UP000000547"/>
    </source>
</evidence>
<dbReference type="KEGG" id="cps:CPS_4517"/>
<dbReference type="EMBL" id="CP000083">
    <property type="protein sequence ID" value="AAZ27112.1"/>
    <property type="molecule type" value="Genomic_DNA"/>
</dbReference>
<evidence type="ECO:0000313" key="1">
    <source>
        <dbReference type="EMBL" id="AAZ27112.1"/>
    </source>
</evidence>